<evidence type="ECO:0000313" key="1">
    <source>
        <dbReference type="EMBL" id="AZB17764.1"/>
    </source>
</evidence>
<sequence length="148" mass="17195">MGIKISLFMTKYNSFKTFLTLILLQTSLYQAQTSNVGDNMKKYAFDHCLYINYNKIDSSFLTKFKLKDMSSTEFSTLGKLTDNQTEKLRNYTIKEAGSFYSMGHTYYSEQENSNIIVAKCLYFYESTKLDNYIRKLIGSASQRKSSKK</sequence>
<reference evidence="1 2" key="1">
    <citation type="submission" date="2018-11" db="EMBL/GenBank/DDBJ databases">
        <title>Proposal to divide the Flavobacteriaceae and reorganize its genera based on Amino Acid Identity values calculated from whole genome sequences.</title>
        <authorList>
            <person name="Nicholson A.C."/>
            <person name="Gulvik C.A."/>
            <person name="Whitney A.M."/>
            <person name="Humrighouse B.W."/>
            <person name="Bell M."/>
            <person name="Holmes B."/>
            <person name="Steigerwalt A.G."/>
            <person name="Villarma A."/>
            <person name="Sheth M."/>
            <person name="Batra D."/>
            <person name="Pryor J."/>
            <person name="Bernardet J.-F."/>
            <person name="Hugo C."/>
            <person name="Kampfer P."/>
            <person name="Newman J."/>
            <person name="McQuiston J.R."/>
        </authorList>
    </citation>
    <scope>NUCLEOTIDE SEQUENCE [LARGE SCALE GENOMIC DNA]</scope>
    <source>
        <strain evidence="1 2">H5559</strain>
    </source>
</reference>
<dbReference type="EMBL" id="CP033930">
    <property type="protein sequence ID" value="AZB17764.1"/>
    <property type="molecule type" value="Genomic_DNA"/>
</dbReference>
<name>A0AAD0YRY4_CHRID</name>
<gene>
    <name evidence="1" type="ORF">EG352_08255</name>
</gene>
<organism evidence="1 2">
    <name type="scientific">Chryseobacterium indologenes</name>
    <name type="common">Flavobacterium indologenes</name>
    <dbReference type="NCBI Taxonomy" id="253"/>
    <lineage>
        <taxon>Bacteria</taxon>
        <taxon>Pseudomonadati</taxon>
        <taxon>Bacteroidota</taxon>
        <taxon>Flavobacteriia</taxon>
        <taxon>Flavobacteriales</taxon>
        <taxon>Weeksellaceae</taxon>
        <taxon>Chryseobacterium group</taxon>
        <taxon>Chryseobacterium</taxon>
    </lineage>
</organism>
<protein>
    <submittedName>
        <fullName evidence="1">Uncharacterized protein</fullName>
    </submittedName>
</protein>
<dbReference type="Proteomes" id="UP000269015">
    <property type="component" value="Chromosome"/>
</dbReference>
<evidence type="ECO:0000313" key="2">
    <source>
        <dbReference type="Proteomes" id="UP000269015"/>
    </source>
</evidence>
<proteinExistence type="predicted"/>
<dbReference type="InterPro" id="IPR038314">
    <property type="entry name" value="T6SS_sf"/>
</dbReference>
<accession>A0AAD0YRY4</accession>
<dbReference type="Gene3D" id="1.20.120.1620">
    <property type="match status" value="1"/>
</dbReference>
<dbReference type="AlphaFoldDB" id="A0AAD0YRY4"/>